<sequence>MRFSPGKAALLRLAMAFSMTACLVPLKPKRTNSPAHQTSTEKKKHQEKQAPSKRAPPGSGTQPNR</sequence>
<evidence type="ECO:0000313" key="4">
    <source>
        <dbReference type="Proteomes" id="UP000002247"/>
    </source>
</evidence>
<organism evidence="3 4">
    <name type="scientific">Segniliparus rotundus (strain ATCC BAA-972 / CDC 1076 / CIP 108378 / DSM 44985 / JCM 13578)</name>
    <dbReference type="NCBI Taxonomy" id="640132"/>
    <lineage>
        <taxon>Bacteria</taxon>
        <taxon>Bacillati</taxon>
        <taxon>Actinomycetota</taxon>
        <taxon>Actinomycetes</taxon>
        <taxon>Mycobacteriales</taxon>
        <taxon>Segniliparaceae</taxon>
        <taxon>Segniliparus</taxon>
    </lineage>
</organism>
<dbReference type="EMBL" id="CP001958">
    <property type="protein sequence ID" value="ADG97675.1"/>
    <property type="molecule type" value="Genomic_DNA"/>
</dbReference>
<feature type="chain" id="PRO_5039025356" description="Lipoprotein" evidence="2">
    <location>
        <begin position="24"/>
        <end position="65"/>
    </location>
</feature>
<proteinExistence type="predicted"/>
<gene>
    <name evidence="3" type="ordered locus">Srot_1204</name>
</gene>
<feature type="signal peptide" evidence="2">
    <location>
        <begin position="1"/>
        <end position="23"/>
    </location>
</feature>
<dbReference type="STRING" id="640132.Srot_1204"/>
<feature type="region of interest" description="Disordered" evidence="1">
    <location>
        <begin position="26"/>
        <end position="65"/>
    </location>
</feature>
<evidence type="ECO:0000313" key="3">
    <source>
        <dbReference type="EMBL" id="ADG97675.1"/>
    </source>
</evidence>
<dbReference type="AlphaFoldDB" id="D6ZFF1"/>
<evidence type="ECO:0000256" key="1">
    <source>
        <dbReference type="SAM" id="MobiDB-lite"/>
    </source>
</evidence>
<evidence type="ECO:0000256" key="2">
    <source>
        <dbReference type="SAM" id="SignalP"/>
    </source>
</evidence>
<evidence type="ECO:0008006" key="5">
    <source>
        <dbReference type="Google" id="ProtNLM"/>
    </source>
</evidence>
<accession>D6ZFF1</accession>
<dbReference type="Proteomes" id="UP000002247">
    <property type="component" value="Chromosome"/>
</dbReference>
<keyword evidence="4" id="KW-1185">Reference proteome</keyword>
<dbReference type="HOGENOM" id="CLU_2847378_0_0_11"/>
<dbReference type="KEGG" id="srt:Srot_1204"/>
<reference evidence="3 4" key="1">
    <citation type="journal article" date="2010" name="Stand. Genomic Sci.">
        <title>Complete genome sequence of Segniliparus rotundus type strain (CDC 1076).</title>
        <authorList>
            <person name="Sikorski J."/>
            <person name="Lapidus A."/>
            <person name="Copeland A."/>
            <person name="Misra M."/>
            <person name="Glavina Del Rio T."/>
            <person name="Nolan M."/>
            <person name="Lucas S."/>
            <person name="Chen F."/>
            <person name="Tice H."/>
            <person name="Cheng J.F."/>
            <person name="Jando M."/>
            <person name="Schneider S."/>
            <person name="Bruce D."/>
            <person name="Goodwin L."/>
            <person name="Pitluck S."/>
            <person name="Liolios K."/>
            <person name="Mikhailova N."/>
            <person name="Pati A."/>
            <person name="Ivanova N."/>
            <person name="Mavromatis K."/>
            <person name="Chen A."/>
            <person name="Palaniappan K."/>
            <person name="Chertkov O."/>
            <person name="Land M."/>
            <person name="Hauser L."/>
            <person name="Chang Y.J."/>
            <person name="Jeffries C.D."/>
            <person name="Brettin T."/>
            <person name="Detter J.C."/>
            <person name="Han C."/>
            <person name="Rohde M."/>
            <person name="Goker M."/>
            <person name="Bristow J."/>
            <person name="Eisen J.A."/>
            <person name="Markowitz V."/>
            <person name="Hugenholtz P."/>
            <person name="Kyrpides N.C."/>
            <person name="Klenk H.P."/>
        </authorList>
    </citation>
    <scope>NUCLEOTIDE SEQUENCE [LARGE SCALE GENOMIC DNA]</scope>
    <source>
        <strain evidence="4">ATCC BAA-972 / CDC 1076 / CIP 108378 / DSM 44985 / JCM 13578</strain>
    </source>
</reference>
<keyword evidence="2" id="KW-0732">Signal</keyword>
<name>D6ZFF1_SEGRD</name>
<protein>
    <recommendedName>
        <fullName evidence="5">Lipoprotein</fullName>
    </recommendedName>
</protein>